<dbReference type="GO" id="GO:0005524">
    <property type="term" value="F:ATP binding"/>
    <property type="evidence" value="ECO:0007669"/>
    <property type="project" value="InterPro"/>
</dbReference>
<gene>
    <name evidence="15" type="ORF">HNQ88_000219</name>
</gene>
<organism evidence="15 16">
    <name type="scientific">Aureibacter tunicatorum</name>
    <dbReference type="NCBI Taxonomy" id="866807"/>
    <lineage>
        <taxon>Bacteria</taxon>
        <taxon>Pseudomonadati</taxon>
        <taxon>Bacteroidota</taxon>
        <taxon>Cytophagia</taxon>
        <taxon>Cytophagales</taxon>
        <taxon>Persicobacteraceae</taxon>
        <taxon>Aureibacter</taxon>
    </lineage>
</organism>
<dbReference type="Proteomes" id="UP001185092">
    <property type="component" value="Unassembled WGS sequence"/>
</dbReference>
<dbReference type="InterPro" id="IPR021993">
    <property type="entry name" value="ATPase-cat-bd"/>
</dbReference>
<dbReference type="Gene3D" id="3.30.70.100">
    <property type="match status" value="1"/>
</dbReference>
<evidence type="ECO:0000313" key="15">
    <source>
        <dbReference type="EMBL" id="MDR6237243.1"/>
    </source>
</evidence>
<keyword evidence="7" id="KW-0479">Metal-binding</keyword>
<keyword evidence="16" id="KW-1185">Reference proteome</keyword>
<dbReference type="InterPro" id="IPR018303">
    <property type="entry name" value="ATPase_P-typ_P_site"/>
</dbReference>
<dbReference type="InterPro" id="IPR036163">
    <property type="entry name" value="HMA_dom_sf"/>
</dbReference>
<dbReference type="InterPro" id="IPR023299">
    <property type="entry name" value="ATPase_P-typ_cyto_dom_N"/>
</dbReference>
<dbReference type="Pfam" id="PF00702">
    <property type="entry name" value="Hydrolase"/>
    <property type="match status" value="1"/>
</dbReference>
<proteinExistence type="inferred from homology"/>
<dbReference type="InterPro" id="IPR001757">
    <property type="entry name" value="P_typ_ATPase"/>
</dbReference>
<comment type="caution">
    <text evidence="15">The sequence shown here is derived from an EMBL/GenBank/DDBJ whole genome shotgun (WGS) entry which is preliminary data.</text>
</comment>
<dbReference type="InterPro" id="IPR059000">
    <property type="entry name" value="ATPase_P-type_domA"/>
</dbReference>
<dbReference type="PRINTS" id="PR00119">
    <property type="entry name" value="CATATPASE"/>
</dbReference>
<dbReference type="Gene3D" id="3.40.50.1000">
    <property type="entry name" value="HAD superfamily/HAD-like"/>
    <property type="match status" value="1"/>
</dbReference>
<dbReference type="SUPFAM" id="SSF81653">
    <property type="entry name" value="Calcium ATPase, transduction domain A"/>
    <property type="match status" value="1"/>
</dbReference>
<dbReference type="GO" id="GO:0055070">
    <property type="term" value="P:copper ion homeostasis"/>
    <property type="evidence" value="ECO:0007669"/>
    <property type="project" value="TreeGrafter"/>
</dbReference>
<keyword evidence="4" id="KW-1003">Cell membrane</keyword>
<dbReference type="InterPro" id="IPR023298">
    <property type="entry name" value="ATPase_P-typ_TM_dom_sf"/>
</dbReference>
<protein>
    <submittedName>
        <fullName evidence="15">Cu+-exporting ATPase</fullName>
    </submittedName>
</protein>
<keyword evidence="11" id="KW-0406">Ion transport</keyword>
<evidence type="ECO:0000256" key="3">
    <source>
        <dbReference type="ARBA" id="ARBA00022448"/>
    </source>
</evidence>
<sequence length="805" mass="90566">MGKDQSETLEKVNCYHCGSECAEEHIFFDDKDFCCQGCQTVYDILRQNDMCDYYDLESSPGTTLSNTDFKDKFAYLDNDQIQEKLLDFNSPNISRVTLYIPVIHCSSCIWLLENIYKFRDGISQSRVNFVKKQVTIQFDPSVITLREVVEALASIGYEPYISLEEEKKEKRKSGNTHLYLKIGVAAFCFGNIMLLSFPEYLGFEEMFSEFQRFFSYLNIVLSLPVMFYCSLDYFTSAWNGLKEKFVNIDVPIALGIIVLFFRSLYEVLAETGPGYFDSLAGLLFFLLVGRWFQSISYDSLSFERDYKSYFPLAINRVRDGVTEAVPVNQLEVNDEIIVRNQEIIPADSVLLSDKANIDYSFVTGESEPVEKVCKDYIYAGGRQVGESVRLLVQKPVSQSYLTQLWNNEIFEKEKVSSKDQMINVISKYFTFIVLFIAFASAAYWYFVDKSHMLNAFTAVLIIACPCALTLATPFTLGSVLRVFGRNKLYVKNASLVEHMAKISHMVFDKTGTLTHADQNQVSYSGEHLQESIKLNIASIVAHSTHPLSRHVFDYLSIDRSDLLKLDYYEEIEGKGIVASVGGLTYKIGSLKFASSDKVEENLERSSVHISGNDNYLGRFDIANEYRNGLDKLISRLTRRFSLSLLSGDKASEKAALEKIFPSGTNILFNQSPHDKLSYIKDLQSQGNKVMMLGDGLNDAGALKQSDIGIAVTDDIGSFTPASDAILDAKELSKLHSFLKFALYAQKVIIACFILSFLYNITGLSLAVTGNLQPVYAAILMPLSSISVVALATISVNIKAKLQKLL</sequence>
<evidence type="ECO:0000256" key="2">
    <source>
        <dbReference type="ARBA" id="ARBA00006024"/>
    </source>
</evidence>
<evidence type="ECO:0000256" key="4">
    <source>
        <dbReference type="ARBA" id="ARBA00022475"/>
    </source>
</evidence>
<evidence type="ECO:0000256" key="11">
    <source>
        <dbReference type="ARBA" id="ARBA00023065"/>
    </source>
</evidence>
<dbReference type="Gene3D" id="2.70.150.10">
    <property type="entry name" value="Calcium-transporting ATPase, cytoplasmic transduction domain A"/>
    <property type="match status" value="1"/>
</dbReference>
<dbReference type="Gene3D" id="3.40.1110.10">
    <property type="entry name" value="Calcium-transporting ATPase, cytoplasmic domain N"/>
    <property type="match status" value="1"/>
</dbReference>
<evidence type="ECO:0000256" key="7">
    <source>
        <dbReference type="ARBA" id="ARBA00022723"/>
    </source>
</evidence>
<feature type="transmembrane region" description="Helical" evidence="13">
    <location>
        <begin position="747"/>
        <end position="768"/>
    </location>
</feature>
<feature type="domain" description="HMA" evidence="14">
    <location>
        <begin position="94"/>
        <end position="160"/>
    </location>
</feature>
<feature type="transmembrane region" description="Helical" evidence="13">
    <location>
        <begin position="246"/>
        <end position="268"/>
    </location>
</feature>
<keyword evidence="5" id="KW-0597">Phosphoprotein</keyword>
<dbReference type="PROSITE" id="PS50846">
    <property type="entry name" value="HMA_2"/>
    <property type="match status" value="1"/>
</dbReference>
<name>A0AAE3XI30_9BACT</name>
<accession>A0AAE3XI30</accession>
<dbReference type="EMBL" id="JAVDQD010000001">
    <property type="protein sequence ID" value="MDR6237243.1"/>
    <property type="molecule type" value="Genomic_DNA"/>
</dbReference>
<evidence type="ECO:0000256" key="6">
    <source>
        <dbReference type="ARBA" id="ARBA00022692"/>
    </source>
</evidence>
<dbReference type="Pfam" id="PF00403">
    <property type="entry name" value="HMA"/>
    <property type="match status" value="1"/>
</dbReference>
<evidence type="ECO:0000256" key="1">
    <source>
        <dbReference type="ARBA" id="ARBA00004651"/>
    </source>
</evidence>
<dbReference type="GO" id="GO:0043682">
    <property type="term" value="F:P-type divalent copper transporter activity"/>
    <property type="evidence" value="ECO:0007669"/>
    <property type="project" value="TreeGrafter"/>
</dbReference>
<keyword evidence="9" id="KW-1278">Translocase</keyword>
<dbReference type="PROSITE" id="PS00154">
    <property type="entry name" value="ATPASE_E1_E2"/>
    <property type="match status" value="1"/>
</dbReference>
<dbReference type="InterPro" id="IPR036412">
    <property type="entry name" value="HAD-like_sf"/>
</dbReference>
<evidence type="ECO:0000256" key="13">
    <source>
        <dbReference type="SAM" id="Phobius"/>
    </source>
</evidence>
<dbReference type="InterPro" id="IPR006121">
    <property type="entry name" value="HMA_dom"/>
</dbReference>
<keyword evidence="12 13" id="KW-0472">Membrane</keyword>
<dbReference type="InterPro" id="IPR023214">
    <property type="entry name" value="HAD_sf"/>
</dbReference>
<evidence type="ECO:0000256" key="8">
    <source>
        <dbReference type="ARBA" id="ARBA00022842"/>
    </source>
</evidence>
<dbReference type="PRINTS" id="PR00943">
    <property type="entry name" value="CUATPASE"/>
</dbReference>
<dbReference type="SUPFAM" id="SSF55008">
    <property type="entry name" value="HMA, heavy metal-associated domain"/>
    <property type="match status" value="1"/>
</dbReference>
<dbReference type="Pfam" id="PF12156">
    <property type="entry name" value="ATPase-cat_bd"/>
    <property type="match status" value="1"/>
</dbReference>
<dbReference type="InterPro" id="IPR008250">
    <property type="entry name" value="ATPase_P-typ_transduc_dom_A_sf"/>
</dbReference>
<dbReference type="AlphaFoldDB" id="A0AAE3XI30"/>
<evidence type="ECO:0000256" key="5">
    <source>
        <dbReference type="ARBA" id="ARBA00022553"/>
    </source>
</evidence>
<feature type="transmembrane region" description="Helical" evidence="13">
    <location>
        <begin position="178"/>
        <end position="201"/>
    </location>
</feature>
<keyword evidence="8" id="KW-0460">Magnesium</keyword>
<dbReference type="CDD" id="cd00371">
    <property type="entry name" value="HMA"/>
    <property type="match status" value="1"/>
</dbReference>
<dbReference type="PANTHER" id="PTHR43520:SF5">
    <property type="entry name" value="CATION-TRANSPORTING P-TYPE ATPASE-RELATED"/>
    <property type="match status" value="1"/>
</dbReference>
<evidence type="ECO:0000256" key="10">
    <source>
        <dbReference type="ARBA" id="ARBA00022989"/>
    </source>
</evidence>
<dbReference type="SUPFAM" id="SSF81665">
    <property type="entry name" value="Calcium ATPase, transmembrane domain M"/>
    <property type="match status" value="1"/>
</dbReference>
<evidence type="ECO:0000256" key="9">
    <source>
        <dbReference type="ARBA" id="ARBA00022967"/>
    </source>
</evidence>
<feature type="transmembrane region" description="Helical" evidence="13">
    <location>
        <begin position="458"/>
        <end position="483"/>
    </location>
</feature>
<comment type="subcellular location">
    <subcellularLocation>
        <location evidence="1">Cell membrane</location>
        <topology evidence="1">Multi-pass membrane protein</topology>
    </subcellularLocation>
</comment>
<feature type="transmembrane region" description="Helical" evidence="13">
    <location>
        <begin position="213"/>
        <end position="234"/>
    </location>
</feature>
<evidence type="ECO:0000256" key="12">
    <source>
        <dbReference type="ARBA" id="ARBA00023136"/>
    </source>
</evidence>
<dbReference type="GO" id="GO:0005507">
    <property type="term" value="F:copper ion binding"/>
    <property type="evidence" value="ECO:0007669"/>
    <property type="project" value="TreeGrafter"/>
</dbReference>
<reference evidence="15" key="1">
    <citation type="submission" date="2023-07" db="EMBL/GenBank/DDBJ databases">
        <title>Genomic Encyclopedia of Type Strains, Phase IV (KMG-IV): sequencing the most valuable type-strain genomes for metagenomic binning, comparative biology and taxonomic classification.</title>
        <authorList>
            <person name="Goeker M."/>
        </authorList>
    </citation>
    <scope>NUCLEOTIDE SEQUENCE</scope>
    <source>
        <strain evidence="15">DSM 26174</strain>
    </source>
</reference>
<dbReference type="GO" id="GO:0016887">
    <property type="term" value="F:ATP hydrolysis activity"/>
    <property type="evidence" value="ECO:0007669"/>
    <property type="project" value="InterPro"/>
</dbReference>
<evidence type="ECO:0000313" key="16">
    <source>
        <dbReference type="Proteomes" id="UP001185092"/>
    </source>
</evidence>
<dbReference type="PANTHER" id="PTHR43520">
    <property type="entry name" value="ATP7, ISOFORM B"/>
    <property type="match status" value="1"/>
</dbReference>
<evidence type="ECO:0000259" key="14">
    <source>
        <dbReference type="PROSITE" id="PS50846"/>
    </source>
</evidence>
<dbReference type="GO" id="GO:0005886">
    <property type="term" value="C:plasma membrane"/>
    <property type="evidence" value="ECO:0007669"/>
    <property type="project" value="UniProtKB-SubCell"/>
</dbReference>
<feature type="transmembrane region" description="Helical" evidence="13">
    <location>
        <begin position="274"/>
        <end position="292"/>
    </location>
</feature>
<dbReference type="NCBIfam" id="TIGR01494">
    <property type="entry name" value="ATPase_P-type"/>
    <property type="match status" value="1"/>
</dbReference>
<comment type="similarity">
    <text evidence="2">Belongs to the cation transport ATPase (P-type) (TC 3.A.3) family. Type IB subfamily.</text>
</comment>
<keyword evidence="6 13" id="KW-0812">Transmembrane</keyword>
<feature type="transmembrane region" description="Helical" evidence="13">
    <location>
        <begin position="428"/>
        <end position="446"/>
    </location>
</feature>
<dbReference type="SUPFAM" id="SSF56784">
    <property type="entry name" value="HAD-like"/>
    <property type="match status" value="1"/>
</dbReference>
<dbReference type="Pfam" id="PF00122">
    <property type="entry name" value="E1-E2_ATPase"/>
    <property type="match status" value="1"/>
</dbReference>
<feature type="transmembrane region" description="Helical" evidence="13">
    <location>
        <begin position="774"/>
        <end position="797"/>
    </location>
</feature>
<keyword evidence="3" id="KW-0813">Transport</keyword>
<keyword evidence="10 13" id="KW-1133">Transmembrane helix</keyword>
<dbReference type="RefSeq" id="WP_309936691.1">
    <property type="nucleotide sequence ID" value="NZ_AP025305.1"/>
</dbReference>